<dbReference type="AlphaFoldDB" id="A0AAV7EWG7"/>
<proteinExistence type="predicted"/>
<sequence length="78" mass="8622">MADIALLVVEEFERRRNLEEQAGLKGESIFSSSLFPFKISKINESAAVKIRMEKLEFGRGVEPKSSVAKAALNGFFSA</sequence>
<reference evidence="1 2" key="1">
    <citation type="submission" date="2021-07" db="EMBL/GenBank/DDBJ databases">
        <title>The Aristolochia fimbriata genome: insights into angiosperm evolution, floral development and chemical biosynthesis.</title>
        <authorList>
            <person name="Jiao Y."/>
        </authorList>
    </citation>
    <scope>NUCLEOTIDE SEQUENCE [LARGE SCALE GENOMIC DNA]</scope>
    <source>
        <strain evidence="1">IBCAS-2021</strain>
        <tissue evidence="1">Leaf</tissue>
    </source>
</reference>
<dbReference type="PANTHER" id="PTHR36067:SF1">
    <property type="entry name" value="EXPRESSED PROTEIN"/>
    <property type="match status" value="1"/>
</dbReference>
<keyword evidence="2" id="KW-1185">Reference proteome</keyword>
<gene>
    <name evidence="1" type="ORF">H6P81_011588</name>
</gene>
<evidence type="ECO:0000313" key="2">
    <source>
        <dbReference type="Proteomes" id="UP000825729"/>
    </source>
</evidence>
<dbReference type="EMBL" id="JAINDJ010000004">
    <property type="protein sequence ID" value="KAG9451623.1"/>
    <property type="molecule type" value="Genomic_DNA"/>
</dbReference>
<protein>
    <submittedName>
        <fullName evidence="1">Uncharacterized protein</fullName>
    </submittedName>
</protein>
<comment type="caution">
    <text evidence="1">The sequence shown here is derived from an EMBL/GenBank/DDBJ whole genome shotgun (WGS) entry which is preliminary data.</text>
</comment>
<dbReference type="PANTHER" id="PTHR36067">
    <property type="entry name" value="EXPRESSED PROTEIN"/>
    <property type="match status" value="1"/>
</dbReference>
<dbReference type="Proteomes" id="UP000825729">
    <property type="component" value="Unassembled WGS sequence"/>
</dbReference>
<name>A0AAV7EWG7_ARIFI</name>
<accession>A0AAV7EWG7</accession>
<organism evidence="1 2">
    <name type="scientific">Aristolochia fimbriata</name>
    <name type="common">White veined hardy Dutchman's pipe vine</name>
    <dbReference type="NCBI Taxonomy" id="158543"/>
    <lineage>
        <taxon>Eukaryota</taxon>
        <taxon>Viridiplantae</taxon>
        <taxon>Streptophyta</taxon>
        <taxon>Embryophyta</taxon>
        <taxon>Tracheophyta</taxon>
        <taxon>Spermatophyta</taxon>
        <taxon>Magnoliopsida</taxon>
        <taxon>Magnoliidae</taxon>
        <taxon>Piperales</taxon>
        <taxon>Aristolochiaceae</taxon>
        <taxon>Aristolochia</taxon>
    </lineage>
</organism>
<evidence type="ECO:0000313" key="1">
    <source>
        <dbReference type="EMBL" id="KAG9451623.1"/>
    </source>
</evidence>